<reference evidence="2 3" key="1">
    <citation type="journal article" date="2015" name="Genome Announc.">
        <title>Expanding the biotechnology potential of lactobacilli through comparative genomics of 213 strains and associated genera.</title>
        <authorList>
            <person name="Sun Z."/>
            <person name="Harris H.M."/>
            <person name="McCann A."/>
            <person name="Guo C."/>
            <person name="Argimon S."/>
            <person name="Zhang W."/>
            <person name="Yang X."/>
            <person name="Jeffery I.B."/>
            <person name="Cooney J.C."/>
            <person name="Kagawa T.F."/>
            <person name="Liu W."/>
            <person name="Song Y."/>
            <person name="Salvetti E."/>
            <person name="Wrobel A."/>
            <person name="Rasinkangas P."/>
            <person name="Parkhill J."/>
            <person name="Rea M.C."/>
            <person name="O'Sullivan O."/>
            <person name="Ritari J."/>
            <person name="Douillard F.P."/>
            <person name="Paul Ross R."/>
            <person name="Yang R."/>
            <person name="Briner A.E."/>
            <person name="Felis G.E."/>
            <person name="de Vos W.M."/>
            <person name="Barrangou R."/>
            <person name="Klaenhammer T.R."/>
            <person name="Caufield P.W."/>
            <person name="Cui Y."/>
            <person name="Zhang H."/>
            <person name="O'Toole P.W."/>
        </authorList>
    </citation>
    <scope>NUCLEOTIDE SEQUENCE [LARGE SCALE GENOMIC DNA]</scope>
    <source>
        <strain evidence="2 3">DSM 14857</strain>
    </source>
</reference>
<dbReference type="AlphaFoldDB" id="A0A0R1SMP7"/>
<evidence type="ECO:0000313" key="3">
    <source>
        <dbReference type="Proteomes" id="UP000051647"/>
    </source>
</evidence>
<keyword evidence="3" id="KW-1185">Reference proteome</keyword>
<evidence type="ECO:0000256" key="1">
    <source>
        <dbReference type="SAM" id="SignalP"/>
    </source>
</evidence>
<dbReference type="eggNOG" id="ENOG5030AR6">
    <property type="taxonomic scope" value="Bacteria"/>
</dbReference>
<proteinExistence type="predicted"/>
<sequence length="249" mass="28725">MTYMKKLFIALALLSFTAPLTGYQLLSSKNQSDDSTFKINQTRLQHNSQHWQNKIDSARIETQTIGSPGQYSLIPTSVDELKKYNPLLIKGTVFNLEPMKNCRNEAYTKVSVFVDQVLKGNKKTESMIINFNLNSGFIFKPQQDEFNYIKKTEVPMPEIGSKIITGLTPRKIDPTKKDPITKFFVENQAADHLSYSINDPIHSFWIKKNNQADFQLNNPLLNQQSKDDWYAKKLLNLTEQLNHLKKQIH</sequence>
<accession>A0A0R1SMP7</accession>
<dbReference type="PATRIC" id="fig|1423815.3.peg.1916"/>
<feature type="signal peptide" evidence="1">
    <location>
        <begin position="1"/>
        <end position="22"/>
    </location>
</feature>
<dbReference type="EMBL" id="AZFA01000005">
    <property type="protein sequence ID" value="KRL67557.1"/>
    <property type="molecule type" value="Genomic_DNA"/>
</dbReference>
<keyword evidence="1" id="KW-0732">Signal</keyword>
<gene>
    <name evidence="2" type="ORF">FC27_GL001873</name>
</gene>
<feature type="chain" id="PRO_5039550469" evidence="1">
    <location>
        <begin position="23"/>
        <end position="249"/>
    </location>
</feature>
<name>A0A0R1SMP7_9LACO</name>
<comment type="caution">
    <text evidence="2">The sequence shown here is derived from an EMBL/GenBank/DDBJ whole genome shotgun (WGS) entry which is preliminary data.</text>
</comment>
<evidence type="ECO:0000313" key="2">
    <source>
        <dbReference type="EMBL" id="KRL67557.1"/>
    </source>
</evidence>
<dbReference type="Proteomes" id="UP000051647">
    <property type="component" value="Unassembled WGS sequence"/>
</dbReference>
<organism evidence="2 3">
    <name type="scientific">Companilactobacillus versmoldensis DSM 14857 = KCTC 3814</name>
    <dbReference type="NCBI Taxonomy" id="1423815"/>
    <lineage>
        <taxon>Bacteria</taxon>
        <taxon>Bacillati</taxon>
        <taxon>Bacillota</taxon>
        <taxon>Bacilli</taxon>
        <taxon>Lactobacillales</taxon>
        <taxon>Lactobacillaceae</taxon>
        <taxon>Companilactobacillus</taxon>
    </lineage>
</organism>
<protein>
    <submittedName>
        <fullName evidence="2">Uncharacterized protein</fullName>
    </submittedName>
</protein>